<protein>
    <submittedName>
        <fullName evidence="2">Uncharacterized protein</fullName>
    </submittedName>
</protein>
<feature type="compositionally biased region" description="Polar residues" evidence="1">
    <location>
        <begin position="145"/>
        <end position="159"/>
    </location>
</feature>
<comment type="caution">
    <text evidence="2">The sequence shown here is derived from an EMBL/GenBank/DDBJ whole genome shotgun (WGS) entry which is preliminary data.</text>
</comment>
<dbReference type="PANTHER" id="PTHR35480">
    <property type="entry name" value="MATERNAL EFFECT EMBRYO ARREST 22"/>
    <property type="match status" value="1"/>
</dbReference>
<dbReference type="EMBL" id="LATX01001734">
    <property type="protein sequence ID" value="KTB38731.1"/>
    <property type="molecule type" value="Genomic_DNA"/>
</dbReference>
<feature type="region of interest" description="Disordered" evidence="1">
    <location>
        <begin position="1"/>
        <end position="549"/>
    </location>
</feature>
<evidence type="ECO:0000313" key="3">
    <source>
        <dbReference type="Proteomes" id="UP000054988"/>
    </source>
</evidence>
<feature type="region of interest" description="Disordered" evidence="1">
    <location>
        <begin position="619"/>
        <end position="838"/>
    </location>
</feature>
<name>A0A0W0FQT9_MONRR</name>
<feature type="compositionally biased region" description="Basic and acidic residues" evidence="1">
    <location>
        <begin position="239"/>
        <end position="250"/>
    </location>
</feature>
<organism evidence="2 3">
    <name type="scientific">Moniliophthora roreri</name>
    <name type="common">Frosty pod rot fungus</name>
    <name type="synonym">Monilia roreri</name>
    <dbReference type="NCBI Taxonomy" id="221103"/>
    <lineage>
        <taxon>Eukaryota</taxon>
        <taxon>Fungi</taxon>
        <taxon>Dikarya</taxon>
        <taxon>Basidiomycota</taxon>
        <taxon>Agaricomycotina</taxon>
        <taxon>Agaricomycetes</taxon>
        <taxon>Agaricomycetidae</taxon>
        <taxon>Agaricales</taxon>
        <taxon>Marasmiineae</taxon>
        <taxon>Marasmiaceae</taxon>
        <taxon>Moniliophthora</taxon>
    </lineage>
</organism>
<feature type="compositionally biased region" description="Polar residues" evidence="1">
    <location>
        <begin position="1"/>
        <end position="13"/>
    </location>
</feature>
<feature type="region of interest" description="Disordered" evidence="1">
    <location>
        <begin position="570"/>
        <end position="607"/>
    </location>
</feature>
<evidence type="ECO:0000313" key="2">
    <source>
        <dbReference type="EMBL" id="KTB38731.1"/>
    </source>
</evidence>
<dbReference type="PANTHER" id="PTHR35480:SF1">
    <property type="entry name" value="MATERNAL EFFECT EMBRYO ARREST 22"/>
    <property type="match status" value="1"/>
</dbReference>
<feature type="compositionally biased region" description="Polar residues" evidence="1">
    <location>
        <begin position="90"/>
        <end position="101"/>
    </location>
</feature>
<accession>A0A0W0FQT9</accession>
<dbReference type="AlphaFoldDB" id="A0A0W0FQT9"/>
<feature type="compositionally biased region" description="Basic and acidic residues" evidence="1">
    <location>
        <begin position="649"/>
        <end position="682"/>
    </location>
</feature>
<dbReference type="Proteomes" id="UP000054988">
    <property type="component" value="Unassembled WGS sequence"/>
</dbReference>
<feature type="compositionally biased region" description="Polar residues" evidence="1">
    <location>
        <begin position="820"/>
        <end position="829"/>
    </location>
</feature>
<feature type="compositionally biased region" description="Low complexity" evidence="1">
    <location>
        <begin position="708"/>
        <end position="723"/>
    </location>
</feature>
<feature type="compositionally biased region" description="Basic and acidic residues" evidence="1">
    <location>
        <begin position="256"/>
        <end position="415"/>
    </location>
</feature>
<reference evidence="2 3" key="1">
    <citation type="submission" date="2015-12" db="EMBL/GenBank/DDBJ databases">
        <title>Draft genome sequence of Moniliophthora roreri, the causal agent of frosty pod rot of cacao.</title>
        <authorList>
            <person name="Aime M.C."/>
            <person name="Diaz-Valderrama J.R."/>
            <person name="Kijpornyongpan T."/>
            <person name="Phillips-Mora W."/>
        </authorList>
    </citation>
    <scope>NUCLEOTIDE SEQUENCE [LARGE SCALE GENOMIC DNA]</scope>
    <source>
        <strain evidence="2 3">MCA 2952</strain>
    </source>
</reference>
<feature type="compositionally biased region" description="Low complexity" evidence="1">
    <location>
        <begin position="416"/>
        <end position="434"/>
    </location>
</feature>
<feature type="compositionally biased region" description="Acidic residues" evidence="1">
    <location>
        <begin position="26"/>
        <end position="35"/>
    </location>
</feature>
<feature type="compositionally biased region" description="Low complexity" evidence="1">
    <location>
        <begin position="482"/>
        <end position="496"/>
    </location>
</feature>
<feature type="compositionally biased region" description="Polar residues" evidence="1">
    <location>
        <begin position="725"/>
        <end position="743"/>
    </location>
</feature>
<feature type="compositionally biased region" description="Basic residues" evidence="1">
    <location>
        <begin position="783"/>
        <end position="799"/>
    </location>
</feature>
<sequence>MAMSLANFSSSVTGKEPDLNAGYPMEVDDNDDECDQDRTLDGTLPMPTPFHVDPTSTSAPSGSRGVLVPLTNDPVAAPNPRSHTLDRPSSPYSLQYPTSRPVSPVNLKVEPQLKSPIRAPSPIPVPESISASSSLGCLRGPHTHITFSPSTLQHPSSTAPEAFQPAQEPCSAPRDVQVRDEQGIGAANTGDAVLSETYESRFAELERRVTTLEQGRPASSADRDIPMSDPPQSATDDEERLRAEEDSRLEQRRKREALARHEREMEEQKIEQDRSERRRKEKQRKEREERQRQERECLQLERERKLAEERQLAEERERERLKREAEKQERERKEREQQERLQREQEEREQRKLVEEQERERLRKEEEERERAEQEKHRQAAEEEHRAEEQRKQRELELEAERRRREELKRRKDPELQQQQQQAEPTQASASESPSSPPVSARVPKPTPTMKHNPMQTLLPTSPGASRVVSGVPSHTTPIDTSMQSQDLSSPSSTNSKTPLIHSHSASLVSTLTPTSDQKARQLQSEVVGGPQPSGGVASSGDRQRRAPALKQMTTQLPASHVSLHVPASTAEGPALTPTLNHETMQRPPDGHNAIIPVPSSIEEGAVPGSCKKVSVDVEVEMQPPSLPPSSQTPLLFASGSGGGRKRKCDVEQEQRNIKPRRPPGDRGIGDGDGHGGRDTAHRPPSPHPQSYTSVDFESRGGYSDNHPSYANNSTSSSSYPYPHQSRQPHASSLPTSHPQSQLPLPRPHVNDKNRPKNRNKHAGRNSRNAPAHMPSSSSPKSSIRKHQRDSKQSNHKLSKRGDAHAGKGKGRGGGGIKRQNQSQSQGSVQPLIDRIEQ</sequence>
<feature type="compositionally biased region" description="Polar residues" evidence="1">
    <location>
        <begin position="504"/>
        <end position="525"/>
    </location>
</feature>
<feature type="compositionally biased region" description="Basic and acidic residues" evidence="1">
    <location>
        <begin position="198"/>
        <end position="210"/>
    </location>
</feature>
<feature type="compositionally biased region" description="Basic residues" evidence="1">
    <location>
        <begin position="756"/>
        <end position="765"/>
    </location>
</feature>
<proteinExistence type="predicted"/>
<feature type="compositionally biased region" description="Polar residues" evidence="1">
    <location>
        <begin position="454"/>
        <end position="464"/>
    </location>
</feature>
<evidence type="ECO:0000256" key="1">
    <source>
        <dbReference type="SAM" id="MobiDB-lite"/>
    </source>
</evidence>
<dbReference type="eggNOG" id="ENOG502SB02">
    <property type="taxonomic scope" value="Eukaryota"/>
</dbReference>
<gene>
    <name evidence="2" type="ORF">WG66_8736</name>
</gene>